<evidence type="ECO:0000313" key="3">
    <source>
        <dbReference type="Proteomes" id="UP000800038"/>
    </source>
</evidence>
<feature type="region of interest" description="Disordered" evidence="1">
    <location>
        <begin position="132"/>
        <end position="191"/>
    </location>
</feature>
<organism evidence="2 3">
    <name type="scientific">Clathrospora elynae</name>
    <dbReference type="NCBI Taxonomy" id="706981"/>
    <lineage>
        <taxon>Eukaryota</taxon>
        <taxon>Fungi</taxon>
        <taxon>Dikarya</taxon>
        <taxon>Ascomycota</taxon>
        <taxon>Pezizomycotina</taxon>
        <taxon>Dothideomycetes</taxon>
        <taxon>Pleosporomycetidae</taxon>
        <taxon>Pleosporales</taxon>
        <taxon>Diademaceae</taxon>
        <taxon>Clathrospora</taxon>
    </lineage>
</organism>
<gene>
    <name evidence="2" type="ORF">EJ02DRAFT_344354</name>
</gene>
<sequence length="191" mass="21546">EGDGSSWKQLCYLIDAAVKDKAEKPSRKLSAAMHLLQVQNKLLHHEIDSLRSALTTKKKHQKKSKSLDLQQRKEYHGGVVYWSPRKVRKARARESVKQMEKEAEKLQKAETKQLKAAATLYKKKMAEEAKAVQRMAKEAREKDRAAAAAEATASKAQKQQEKDAANTVKAVQLSQRGKRSASQQKNPQKSK</sequence>
<keyword evidence="3" id="KW-1185">Reference proteome</keyword>
<reference evidence="2" key="1">
    <citation type="journal article" date="2020" name="Stud. Mycol.">
        <title>101 Dothideomycetes genomes: a test case for predicting lifestyles and emergence of pathogens.</title>
        <authorList>
            <person name="Haridas S."/>
            <person name="Albert R."/>
            <person name="Binder M."/>
            <person name="Bloem J."/>
            <person name="Labutti K."/>
            <person name="Salamov A."/>
            <person name="Andreopoulos B."/>
            <person name="Baker S."/>
            <person name="Barry K."/>
            <person name="Bills G."/>
            <person name="Bluhm B."/>
            <person name="Cannon C."/>
            <person name="Castanera R."/>
            <person name="Culley D."/>
            <person name="Daum C."/>
            <person name="Ezra D."/>
            <person name="Gonzalez J."/>
            <person name="Henrissat B."/>
            <person name="Kuo A."/>
            <person name="Liang C."/>
            <person name="Lipzen A."/>
            <person name="Lutzoni F."/>
            <person name="Magnuson J."/>
            <person name="Mondo S."/>
            <person name="Nolan M."/>
            <person name="Ohm R."/>
            <person name="Pangilinan J."/>
            <person name="Park H.-J."/>
            <person name="Ramirez L."/>
            <person name="Alfaro M."/>
            <person name="Sun H."/>
            <person name="Tritt A."/>
            <person name="Yoshinaga Y."/>
            <person name="Zwiers L.-H."/>
            <person name="Turgeon B."/>
            <person name="Goodwin S."/>
            <person name="Spatafora J."/>
            <person name="Crous P."/>
            <person name="Grigoriev I."/>
        </authorList>
    </citation>
    <scope>NUCLEOTIDE SEQUENCE</scope>
    <source>
        <strain evidence="2">CBS 161.51</strain>
    </source>
</reference>
<accession>A0A6A5STA5</accession>
<feature type="compositionally biased region" description="Low complexity" evidence="1">
    <location>
        <begin position="146"/>
        <end position="157"/>
    </location>
</feature>
<proteinExistence type="predicted"/>
<dbReference type="OrthoDB" id="3795249at2759"/>
<name>A0A6A5STA5_9PLEO</name>
<protein>
    <submittedName>
        <fullName evidence="2">Uncharacterized protein</fullName>
    </submittedName>
</protein>
<feature type="compositionally biased region" description="Polar residues" evidence="1">
    <location>
        <begin position="172"/>
        <end position="191"/>
    </location>
</feature>
<dbReference type="AlphaFoldDB" id="A0A6A5STA5"/>
<feature type="compositionally biased region" description="Basic and acidic residues" evidence="1">
    <location>
        <begin position="132"/>
        <end position="145"/>
    </location>
</feature>
<evidence type="ECO:0000313" key="2">
    <source>
        <dbReference type="EMBL" id="KAF1942974.1"/>
    </source>
</evidence>
<dbReference type="Proteomes" id="UP000800038">
    <property type="component" value="Unassembled WGS sequence"/>
</dbReference>
<dbReference type="EMBL" id="ML976030">
    <property type="protein sequence ID" value="KAF1942974.1"/>
    <property type="molecule type" value="Genomic_DNA"/>
</dbReference>
<evidence type="ECO:0000256" key="1">
    <source>
        <dbReference type="SAM" id="MobiDB-lite"/>
    </source>
</evidence>
<feature type="non-terminal residue" evidence="2">
    <location>
        <position position="1"/>
    </location>
</feature>